<dbReference type="OrthoDB" id="5850863at2759"/>
<protein>
    <submittedName>
        <fullName evidence="1">Uncharacterized protein</fullName>
    </submittedName>
</protein>
<reference evidence="1 2" key="1">
    <citation type="submission" date="2018-08" db="EMBL/GenBank/DDBJ databases">
        <authorList>
            <person name="Laetsch R D."/>
            <person name="Stevens L."/>
            <person name="Kumar S."/>
            <person name="Blaxter L. M."/>
        </authorList>
    </citation>
    <scope>NUCLEOTIDE SEQUENCE [LARGE SCALE GENOMIC DNA]</scope>
</reference>
<keyword evidence="2" id="KW-1185">Reference proteome</keyword>
<accession>A0A3P7M7E2</accession>
<evidence type="ECO:0000313" key="1">
    <source>
        <dbReference type="EMBL" id="VDM92255.1"/>
    </source>
</evidence>
<proteinExistence type="predicted"/>
<sequence length="293" mass="32608">MKHELQTTVDVIEEDNFGMISSNAATATTALHQHSCSKDLQTESVVRLSADYPTKSERQIFGNENGTELLAEDSTTIVELKQKCYIVDQDDRCNNECILKTFSPVPESLLPDDELEGTNDLEEELQDGANTFAHHHLPVRNDILSAIFLSTANQMSNDAPYNSLIKGISDFQSINHTNNSHATEVDGDNLKEQNLPKNEHLLENLAKMDDVRKISDKLEAFNKNNELSNVPVKTSRPKIEDTEMPTKGVVSNLKSLFESNAIHNSNDTCKSPSYKLEYGVGRSSGVLNKSVFH</sequence>
<organism evidence="1 2">
    <name type="scientific">Litomosoides sigmodontis</name>
    <name type="common">Filarial nematode worm</name>
    <dbReference type="NCBI Taxonomy" id="42156"/>
    <lineage>
        <taxon>Eukaryota</taxon>
        <taxon>Metazoa</taxon>
        <taxon>Ecdysozoa</taxon>
        <taxon>Nematoda</taxon>
        <taxon>Chromadorea</taxon>
        <taxon>Rhabditida</taxon>
        <taxon>Spirurina</taxon>
        <taxon>Spiruromorpha</taxon>
        <taxon>Filarioidea</taxon>
        <taxon>Onchocercidae</taxon>
        <taxon>Litomosoides</taxon>
    </lineage>
</organism>
<dbReference type="EMBL" id="UYRX01001840">
    <property type="protein sequence ID" value="VDM92255.1"/>
    <property type="molecule type" value="Genomic_DNA"/>
</dbReference>
<gene>
    <name evidence="1" type="ORF">NLS_LOCUS9707</name>
</gene>
<name>A0A3P7M7E2_LITSI</name>
<evidence type="ECO:0000313" key="2">
    <source>
        <dbReference type="Proteomes" id="UP000277928"/>
    </source>
</evidence>
<dbReference type="AlphaFoldDB" id="A0A3P7M7E2"/>
<dbReference type="Proteomes" id="UP000277928">
    <property type="component" value="Unassembled WGS sequence"/>
</dbReference>